<evidence type="ECO:0000313" key="12">
    <source>
        <dbReference type="Proteomes" id="UP000466104"/>
    </source>
</evidence>
<dbReference type="GO" id="GO:0005524">
    <property type="term" value="F:ATP binding"/>
    <property type="evidence" value="ECO:0007669"/>
    <property type="project" value="UniProtKB-KW"/>
</dbReference>
<keyword evidence="4" id="KW-1003">Cell membrane</keyword>
<evidence type="ECO:0000256" key="7">
    <source>
        <dbReference type="ARBA" id="ARBA00022840"/>
    </source>
</evidence>
<dbReference type="InterPro" id="IPR003439">
    <property type="entry name" value="ABC_transporter-like_ATP-bd"/>
</dbReference>
<dbReference type="PANTHER" id="PTHR43297">
    <property type="entry name" value="OLIGOPEPTIDE TRANSPORT ATP-BINDING PROTEIN APPD"/>
    <property type="match status" value="1"/>
</dbReference>
<dbReference type="EMBL" id="VUMG01000003">
    <property type="protein sequence ID" value="MSS46295.1"/>
    <property type="molecule type" value="Genomic_DNA"/>
</dbReference>
<evidence type="ECO:0000256" key="8">
    <source>
        <dbReference type="ARBA" id="ARBA00022967"/>
    </source>
</evidence>
<dbReference type="InterPro" id="IPR003593">
    <property type="entry name" value="AAA+_ATPase"/>
</dbReference>
<dbReference type="GO" id="GO:0015833">
    <property type="term" value="P:peptide transport"/>
    <property type="evidence" value="ECO:0007669"/>
    <property type="project" value="InterPro"/>
</dbReference>
<dbReference type="PROSITE" id="PS50893">
    <property type="entry name" value="ABC_TRANSPORTER_2"/>
    <property type="match status" value="2"/>
</dbReference>
<keyword evidence="12" id="KW-1185">Reference proteome</keyword>
<comment type="subcellular location">
    <subcellularLocation>
        <location evidence="1">Cell membrane</location>
        <topology evidence="1">Peripheral membrane protein</topology>
    </subcellularLocation>
</comment>
<dbReference type="SUPFAM" id="SSF52540">
    <property type="entry name" value="P-loop containing nucleoside triphosphate hydrolases"/>
    <property type="match status" value="2"/>
</dbReference>
<keyword evidence="3" id="KW-0813">Transport</keyword>
<evidence type="ECO:0000256" key="5">
    <source>
        <dbReference type="ARBA" id="ARBA00022519"/>
    </source>
</evidence>
<evidence type="ECO:0000256" key="2">
    <source>
        <dbReference type="ARBA" id="ARBA00005417"/>
    </source>
</evidence>
<dbReference type="Pfam" id="PF00005">
    <property type="entry name" value="ABC_tran"/>
    <property type="match status" value="2"/>
</dbReference>
<dbReference type="GO" id="GO:0016887">
    <property type="term" value="F:ATP hydrolysis activity"/>
    <property type="evidence" value="ECO:0007669"/>
    <property type="project" value="InterPro"/>
</dbReference>
<dbReference type="NCBIfam" id="NF007739">
    <property type="entry name" value="PRK10419.1"/>
    <property type="match status" value="2"/>
</dbReference>
<name>A0A7K0J8M0_9ACTN</name>
<dbReference type="Pfam" id="PF08352">
    <property type="entry name" value="oligo_HPY"/>
    <property type="match status" value="2"/>
</dbReference>
<sequence length="684" mass="74839">MNVSQPEDILLRLQDLEVTIDVRGGRVTPLRGCSMEVRRGETIGLVGESGSGKTMTALSIMGLLPHGGRVTGGSIVFNGRDLTSLPPDETRRIRGMDIGMIFQDPLTSLNPTMKIGNQVGEALRIHKVTSKKKAWERSIDLLRKVGMPRPEKIVNDYPHQLSGGMRQRVMIAMALACSPSLLIADEPTTALDVTTQRQILDLIDGLKKESNTAIILVTHDLGVVAGRADRVAVMYAGQIVEVASSTDIFINPQHQYTRSLIAALPEQATNTREELYTIPGMPPDLREKIVGCAFASRCPLATEICTQSSPRIVTLSKADGPNSGNEPANHLHTCFHPAGPPLKHRHDLRPERALSSHPVVCSVQDLHKSYPAMSSGAIRRQIGWVQAVSGVSFDVYEGETLGIVGESGCGKSTLGRVITALEPATSGSVCINGKDISQASRKERTLLHRNVQMMFQDSYAAMDPRMRIDEILSEPLSIQKIGDRRSRADAADNLVDKIGLSDNALSKYPHQFSGGQLQRIGLARSLMLEPHLIVCDEPVSALDVSIQAQVLNLMRRLQQEQNLTYIFISHDLSVVRYMSDRIAVMYLGKIVEIGEANKVVNHPRHPYTRALIEAIPVADPAHRVEEIVRLQGEPASAIDPPPGCRFKNRCPFATDKCAEEPTLIGDTHQVACHFPLPHDALEAS</sequence>
<organism evidence="11 12">
    <name type="scientific">Cutibacterium porci</name>
    <dbReference type="NCBI Taxonomy" id="2605781"/>
    <lineage>
        <taxon>Bacteria</taxon>
        <taxon>Bacillati</taxon>
        <taxon>Actinomycetota</taxon>
        <taxon>Actinomycetes</taxon>
        <taxon>Propionibacteriales</taxon>
        <taxon>Propionibacteriaceae</taxon>
        <taxon>Cutibacterium</taxon>
    </lineage>
</organism>
<proteinExistence type="inferred from homology"/>
<dbReference type="SMART" id="SM00382">
    <property type="entry name" value="AAA"/>
    <property type="match status" value="2"/>
</dbReference>
<dbReference type="GO" id="GO:0005886">
    <property type="term" value="C:plasma membrane"/>
    <property type="evidence" value="ECO:0007669"/>
    <property type="project" value="UniProtKB-SubCell"/>
</dbReference>
<dbReference type="AlphaFoldDB" id="A0A7K0J8M0"/>
<keyword evidence="7 11" id="KW-0067">ATP-binding</keyword>
<keyword evidence="5" id="KW-0997">Cell inner membrane</keyword>
<dbReference type="NCBIfam" id="NF008453">
    <property type="entry name" value="PRK11308.1"/>
    <property type="match status" value="2"/>
</dbReference>
<dbReference type="FunFam" id="3.40.50.300:FF:000016">
    <property type="entry name" value="Oligopeptide ABC transporter ATP-binding component"/>
    <property type="match status" value="2"/>
</dbReference>
<dbReference type="Gene3D" id="3.40.50.300">
    <property type="entry name" value="P-loop containing nucleotide triphosphate hydrolases"/>
    <property type="match status" value="2"/>
</dbReference>
<dbReference type="PROSITE" id="PS00211">
    <property type="entry name" value="ABC_TRANSPORTER_1"/>
    <property type="match status" value="2"/>
</dbReference>
<dbReference type="PANTHER" id="PTHR43297:SF14">
    <property type="entry name" value="ATPASE AAA-TYPE CORE DOMAIN-CONTAINING PROTEIN"/>
    <property type="match status" value="1"/>
</dbReference>
<reference evidence="11 12" key="1">
    <citation type="submission" date="2019-08" db="EMBL/GenBank/DDBJ databases">
        <title>In-depth cultivation of the pig gut microbiome towards novel bacterial diversity and tailored functional studies.</title>
        <authorList>
            <person name="Wylensek D."/>
            <person name="Hitch T.C.A."/>
            <person name="Clavel T."/>
        </authorList>
    </citation>
    <scope>NUCLEOTIDE SEQUENCE [LARGE SCALE GENOMIC DNA]</scope>
    <source>
        <strain evidence="11 12">WCA-380-WT-3A</strain>
    </source>
</reference>
<evidence type="ECO:0000256" key="3">
    <source>
        <dbReference type="ARBA" id="ARBA00022448"/>
    </source>
</evidence>
<keyword evidence="9" id="KW-0472">Membrane</keyword>
<gene>
    <name evidence="11" type="ORF">FYJ43_09735</name>
</gene>
<evidence type="ECO:0000313" key="11">
    <source>
        <dbReference type="EMBL" id="MSS46295.1"/>
    </source>
</evidence>
<comment type="similarity">
    <text evidence="2">Belongs to the ABC transporter superfamily.</text>
</comment>
<keyword evidence="6" id="KW-0547">Nucleotide-binding</keyword>
<comment type="caution">
    <text evidence="11">The sequence shown here is derived from an EMBL/GenBank/DDBJ whole genome shotgun (WGS) entry which is preliminary data.</text>
</comment>
<evidence type="ECO:0000256" key="1">
    <source>
        <dbReference type="ARBA" id="ARBA00004202"/>
    </source>
</evidence>
<dbReference type="InterPro" id="IPR050388">
    <property type="entry name" value="ABC_Ni/Peptide_Import"/>
</dbReference>
<evidence type="ECO:0000259" key="10">
    <source>
        <dbReference type="PROSITE" id="PS50893"/>
    </source>
</evidence>
<accession>A0A7K0J8M0</accession>
<evidence type="ECO:0000256" key="4">
    <source>
        <dbReference type="ARBA" id="ARBA00022475"/>
    </source>
</evidence>
<protein>
    <submittedName>
        <fullName evidence="11">ABC transporter ATP-binding protein</fullName>
    </submittedName>
</protein>
<feature type="domain" description="ABC transporter" evidence="10">
    <location>
        <begin position="11"/>
        <end position="261"/>
    </location>
</feature>
<feature type="domain" description="ABC transporter" evidence="10">
    <location>
        <begin position="361"/>
        <end position="612"/>
    </location>
</feature>
<dbReference type="Proteomes" id="UP000466104">
    <property type="component" value="Unassembled WGS sequence"/>
</dbReference>
<evidence type="ECO:0000256" key="9">
    <source>
        <dbReference type="ARBA" id="ARBA00023136"/>
    </source>
</evidence>
<dbReference type="InterPro" id="IPR017871">
    <property type="entry name" value="ABC_transporter-like_CS"/>
</dbReference>
<dbReference type="RefSeq" id="WP_154564179.1">
    <property type="nucleotide sequence ID" value="NZ_VUMG01000003.1"/>
</dbReference>
<dbReference type="InterPro" id="IPR013563">
    <property type="entry name" value="Oligopep_ABC_C"/>
</dbReference>
<evidence type="ECO:0000256" key="6">
    <source>
        <dbReference type="ARBA" id="ARBA00022741"/>
    </source>
</evidence>
<dbReference type="NCBIfam" id="TIGR01727">
    <property type="entry name" value="oligo_HPY"/>
    <property type="match status" value="2"/>
</dbReference>
<dbReference type="InterPro" id="IPR027417">
    <property type="entry name" value="P-loop_NTPase"/>
</dbReference>
<dbReference type="CDD" id="cd03257">
    <property type="entry name" value="ABC_NikE_OppD_transporters"/>
    <property type="match status" value="2"/>
</dbReference>
<keyword evidence="8" id="KW-1278">Translocase</keyword>